<gene>
    <name evidence="1" type="ORF">QQZ08_005483</name>
</gene>
<organism evidence="1 2">
    <name type="scientific">Neonectria magnoliae</name>
    <dbReference type="NCBI Taxonomy" id="2732573"/>
    <lineage>
        <taxon>Eukaryota</taxon>
        <taxon>Fungi</taxon>
        <taxon>Dikarya</taxon>
        <taxon>Ascomycota</taxon>
        <taxon>Pezizomycotina</taxon>
        <taxon>Sordariomycetes</taxon>
        <taxon>Hypocreomycetidae</taxon>
        <taxon>Hypocreales</taxon>
        <taxon>Nectriaceae</taxon>
        <taxon>Neonectria</taxon>
    </lineage>
</organism>
<dbReference type="Proteomes" id="UP001498421">
    <property type="component" value="Unassembled WGS sequence"/>
</dbReference>
<dbReference type="InterPro" id="IPR036890">
    <property type="entry name" value="HATPase_C_sf"/>
</dbReference>
<dbReference type="EMBL" id="JAZAVK010000046">
    <property type="protein sequence ID" value="KAK7428051.1"/>
    <property type="molecule type" value="Genomic_DNA"/>
</dbReference>
<dbReference type="InterPro" id="IPR052957">
    <property type="entry name" value="Auxin_embryo_med"/>
</dbReference>
<evidence type="ECO:0000313" key="2">
    <source>
        <dbReference type="Proteomes" id="UP001498421"/>
    </source>
</evidence>
<keyword evidence="2" id="KW-1185">Reference proteome</keyword>
<dbReference type="Gene3D" id="3.30.565.10">
    <property type="entry name" value="Histidine kinase-like ATPase, C-terminal domain"/>
    <property type="match status" value="1"/>
</dbReference>
<sequence length="1249" mass="142666">MSTAAVSKVEADAEIEQLRVARGCGQGNQITSLTSSLSKALEIISDELYQNSTHFLLELIQNADDNKFPAGVTPSLSLTLSSESGFHHLRTDCNEIGFTFDNIDALIQVGKSTKKSAVSGQRGCIGEKGIGFKSVFKVADIIHVASGYYEFKLDRKKQLGMILPIPSAFPREQRLLNHTQFLLQLRSEEDYKKIQCDLQDMEPQLLIFLRNIQRLQIQTNNDKKAYRIHHTLFNPELEEIVTIHSDHQGENGPDEMKYVLVRLRTSEMPKNARREGVTVSEVILAFPIAHSKPEIRAQKVFAFLPIDDFGFKFLIHADFLLVASREGLDYDRPWNSVLRRALQRAFLTAVKRFNKASEDGPAYGLRYMWPKYIKYHRHSHAFWTSLHESILNDLRAERILESGDPGARLYKPPTLRYVPTQFRFGEDALFDCSSLRKTHLAFEYDCVHEELELLGVRKISTIKLYQEFEEWVAEVGAAGLRTKSPEWHRQVSRIFIDVMGLRHSLENFPIVPLRDGSWVSARTDRLYLASDTDDQYIPKGINLLIVDQSASQDPVRRRFYEFLGIQAYTALQVCNLILELHSGSAASMQGRQLEDMVMDAAYLFKYRQLLGTYISPHLAKPALIDKYKDMPGSPFYVLDDLYETMICGGDRNIQTQLHKWLLRSGDVSEVPILVRNFQLTPEWRFLRQVDVLDLLLVVEQVCGATPSDQLLEAVPRLRVQGHDGIRRPLGEMAIPTRDLVQACPHLPFAALPNPERLTFLSKFGILTSLNTTARLQELDALTNLPIGRVDKRAVHEIYRGLCRCLQQERHMIAEVFISKPLVFISRPTPEWVSHGKCVWSAPPPLKRTIRLDKVYSDCQKLFCDDLCVKPAGIEDVVDELCYLHEESPVGMLRRCEDLLMILQRHLPRESDIPRPLIEHLKYARIFPVLLKARDSSRPVTALGMVLKSLNDKYWYVPDRLTLETAFRGKVDILGFSLRSVKLFEPLFSKLGLQKKHLSSVVKETVDPRGTIIRDMPKDQDLNTRVEYFARCLGSIIVEEDNELITVQEESTFTRIYFRQNIPQAKQPEVNYKLAEYFSKQYHVRAEDMNLFNLLLSAPLNDLDTILAMHNRFLPGQGNINGQRSSGSGNLNETTNAIDLIQTTNMNGLSEVPRVIDVNDTNVVAIEDVGNQHDEELRIITREEANLPGPPTRMHKICANRSLDFKVSLETLKTFEYQAAPYHEILHGGSSKVRGFQRPAILPRELYLQH</sequence>
<accession>A0ABR1I3J5</accession>
<name>A0ABR1I3J5_9HYPO</name>
<dbReference type="NCBIfam" id="NF047352">
    <property type="entry name" value="P_loop_sacsin"/>
    <property type="match status" value="1"/>
</dbReference>
<dbReference type="SUPFAM" id="SSF55874">
    <property type="entry name" value="ATPase domain of HSP90 chaperone/DNA topoisomerase II/histidine kinase"/>
    <property type="match status" value="1"/>
</dbReference>
<comment type="caution">
    <text evidence="1">The sequence shown here is derived from an EMBL/GenBank/DDBJ whole genome shotgun (WGS) entry which is preliminary data.</text>
</comment>
<proteinExistence type="predicted"/>
<protein>
    <submittedName>
        <fullName evidence="1">Uncharacterized protein</fullName>
    </submittedName>
</protein>
<dbReference type="PANTHER" id="PTHR32387:SF0">
    <property type="entry name" value="PROTEIN NO VEIN"/>
    <property type="match status" value="1"/>
</dbReference>
<evidence type="ECO:0000313" key="1">
    <source>
        <dbReference type="EMBL" id="KAK7428051.1"/>
    </source>
</evidence>
<reference evidence="1 2" key="1">
    <citation type="journal article" date="2025" name="Microbiol. Resour. Announc.">
        <title>Draft genome sequences for Neonectria magnoliae and Neonectria punicea, canker pathogens of Liriodendron tulipifera and Acer saccharum in West Virginia.</title>
        <authorList>
            <person name="Petronek H.M."/>
            <person name="Kasson M.T."/>
            <person name="Metheny A.M."/>
            <person name="Stauder C.M."/>
            <person name="Lovett B."/>
            <person name="Lynch S.C."/>
            <person name="Garnas J.R."/>
            <person name="Kasson L.R."/>
            <person name="Stajich J.E."/>
        </authorList>
    </citation>
    <scope>NUCLEOTIDE SEQUENCE [LARGE SCALE GENOMIC DNA]</scope>
    <source>
        <strain evidence="1 2">NRRL 64651</strain>
    </source>
</reference>
<dbReference type="PANTHER" id="PTHR32387">
    <property type="entry name" value="WU:FJ29H11"/>
    <property type="match status" value="1"/>
</dbReference>